<keyword evidence="12" id="KW-1185">Reference proteome</keyword>
<dbReference type="InterPro" id="IPR045378">
    <property type="entry name" value="LNT_N"/>
</dbReference>
<dbReference type="CDD" id="cd07571">
    <property type="entry name" value="ALP_N-acyl_transferase"/>
    <property type="match status" value="1"/>
</dbReference>
<dbReference type="PANTHER" id="PTHR38686">
    <property type="entry name" value="APOLIPOPROTEIN N-ACYLTRANSFERASE"/>
    <property type="match status" value="1"/>
</dbReference>
<dbReference type="Proteomes" id="UP001378242">
    <property type="component" value="Unassembled WGS sequence"/>
</dbReference>
<evidence type="ECO:0000256" key="7">
    <source>
        <dbReference type="ARBA" id="ARBA00023136"/>
    </source>
</evidence>
<keyword evidence="6 9" id="KW-1133">Transmembrane helix</keyword>
<evidence type="ECO:0000256" key="4">
    <source>
        <dbReference type="ARBA" id="ARBA00022679"/>
    </source>
</evidence>
<feature type="transmembrane region" description="Helical" evidence="9">
    <location>
        <begin position="166"/>
        <end position="188"/>
    </location>
</feature>
<keyword evidence="3 9" id="KW-1003">Cell membrane</keyword>
<evidence type="ECO:0000256" key="3">
    <source>
        <dbReference type="ARBA" id="ARBA00022475"/>
    </source>
</evidence>
<dbReference type="InterPro" id="IPR003010">
    <property type="entry name" value="C-N_Hydrolase"/>
</dbReference>
<keyword evidence="8 9" id="KW-0012">Acyltransferase</keyword>
<dbReference type="RefSeq" id="WP_077371393.1">
    <property type="nucleotide sequence ID" value="NZ_CP047970.1"/>
</dbReference>
<feature type="transmembrane region" description="Helical" evidence="9">
    <location>
        <begin position="195"/>
        <end position="215"/>
    </location>
</feature>
<evidence type="ECO:0000313" key="11">
    <source>
        <dbReference type="EMBL" id="MEL0618518.1"/>
    </source>
</evidence>
<dbReference type="SUPFAM" id="SSF56317">
    <property type="entry name" value="Carbon-nitrogen hydrolase"/>
    <property type="match status" value="1"/>
</dbReference>
<dbReference type="Pfam" id="PF00795">
    <property type="entry name" value="CN_hydrolase"/>
    <property type="match status" value="1"/>
</dbReference>
<dbReference type="EMBL" id="JBAKAP010000026">
    <property type="protein sequence ID" value="MEL0618518.1"/>
    <property type="molecule type" value="Genomic_DNA"/>
</dbReference>
<keyword evidence="5 9" id="KW-0812">Transmembrane</keyword>
<dbReference type="Pfam" id="PF20154">
    <property type="entry name" value="LNT_N"/>
    <property type="match status" value="1"/>
</dbReference>
<evidence type="ECO:0000256" key="8">
    <source>
        <dbReference type="ARBA" id="ARBA00023315"/>
    </source>
</evidence>
<keyword evidence="7 9" id="KW-0472">Membrane</keyword>
<evidence type="ECO:0000256" key="2">
    <source>
        <dbReference type="ARBA" id="ARBA00010065"/>
    </source>
</evidence>
<organism evidence="11 12">
    <name type="scientific">Cobetia marina</name>
    <name type="common">Deleya marina</name>
    <dbReference type="NCBI Taxonomy" id="28258"/>
    <lineage>
        <taxon>Bacteria</taxon>
        <taxon>Pseudomonadati</taxon>
        <taxon>Pseudomonadota</taxon>
        <taxon>Gammaproteobacteria</taxon>
        <taxon>Oceanospirillales</taxon>
        <taxon>Halomonadaceae</taxon>
        <taxon>Cobetia</taxon>
    </lineage>
</organism>
<sequence>MSESPHPAAFRGTSSLSNALGHLLALIAGVLITLSFAPFEQWWLGPVGAGLLYGALRMPSGGFLRAWWYGVGLFGSGASWVYVSIHDYGYTGMPLAVLLTMLFVATMALFPMLWMGLWQRFCSRQLDVLSFAAVFVISELFRTWAFTGFPWLLLGNSAVGSPLANWVPILGVYGVSLIIALSGALLWNLALRRRWLTLVPLVVLWGAGLLLPTSWTHPGGEPARVALLQGNLPQLIKWSAEGQRRAANTYAAMTRAVQDDADLIVWPETALPMLRDQAEPFLERIQATLPPKTGLITGIVERDADNRFYNSVIPIDDPSAQYRKEHLVPFGEYVPLESWLRGIIGFLDLPMSSMQSGDSQQEPLFVSGLRIGVAICYEIVYPELVRQRALSSTVLLTVSNDTWFGHSIGPLQHLQMAQIRALENGRFLLRATSNGVTAIISPQGEIIARAPQFEEATVTGDIRLQLGMTPWMRFGLLPIWILVGLLLAPSLMLGIGERLAARRGMKASS</sequence>
<evidence type="ECO:0000256" key="9">
    <source>
        <dbReference type="HAMAP-Rule" id="MF_01148"/>
    </source>
</evidence>
<keyword evidence="4 9" id="KW-0808">Transferase</keyword>
<comment type="similarity">
    <text evidence="2 9">Belongs to the CN hydrolase family. Apolipoprotein N-acyltransferase subfamily.</text>
</comment>
<comment type="function">
    <text evidence="9">Catalyzes the phospholipid dependent N-acylation of the N-terminal cysteine of apolipoprotein, the last step in lipoprotein maturation.</text>
</comment>
<evidence type="ECO:0000313" key="12">
    <source>
        <dbReference type="Proteomes" id="UP001378242"/>
    </source>
</evidence>
<dbReference type="EC" id="2.3.1.269" evidence="9"/>
<protein>
    <recommendedName>
        <fullName evidence="9">Apolipoprotein N-acyltransferase</fullName>
        <shortName evidence="9">ALP N-acyltransferase</shortName>
        <ecNumber evidence="9">2.3.1.269</ecNumber>
    </recommendedName>
</protein>
<feature type="transmembrane region" description="Helical" evidence="9">
    <location>
        <begin position="20"/>
        <end position="39"/>
    </location>
</feature>
<comment type="pathway">
    <text evidence="9">Protein modification; lipoprotein biosynthesis (N-acyl transfer).</text>
</comment>
<reference evidence="11 12" key="1">
    <citation type="submission" date="2024-02" db="EMBL/GenBank/DDBJ databases">
        <title>Bacteria isolated from the canopy kelp, Nereocystis luetkeana.</title>
        <authorList>
            <person name="Pfister C.A."/>
            <person name="Younker I.T."/>
            <person name="Light S.H."/>
        </authorList>
    </citation>
    <scope>NUCLEOTIDE SEQUENCE [LARGE SCALE GENOMIC DNA]</scope>
    <source>
        <strain evidence="11 12">TI.5.07</strain>
    </source>
</reference>
<dbReference type="PANTHER" id="PTHR38686:SF1">
    <property type="entry name" value="APOLIPOPROTEIN N-ACYLTRANSFERASE"/>
    <property type="match status" value="1"/>
</dbReference>
<comment type="caution">
    <text evidence="11">The sequence shown here is derived from an EMBL/GenBank/DDBJ whole genome shotgun (WGS) entry which is preliminary data.</text>
</comment>
<name>A0ABU9GK76_COBMA</name>
<dbReference type="HAMAP" id="MF_01148">
    <property type="entry name" value="Lnt"/>
    <property type="match status" value="1"/>
</dbReference>
<comment type="subcellular location">
    <subcellularLocation>
        <location evidence="1 9">Cell membrane</location>
        <topology evidence="1 9">Multi-pass membrane protein</topology>
    </subcellularLocation>
</comment>
<dbReference type="Gene3D" id="3.60.110.10">
    <property type="entry name" value="Carbon-nitrogen hydrolase"/>
    <property type="match status" value="1"/>
</dbReference>
<feature type="transmembrane region" description="Helical" evidence="9">
    <location>
        <begin position="95"/>
        <end position="114"/>
    </location>
</feature>
<evidence type="ECO:0000256" key="1">
    <source>
        <dbReference type="ARBA" id="ARBA00004651"/>
    </source>
</evidence>
<dbReference type="InterPro" id="IPR036526">
    <property type="entry name" value="C-N_Hydrolase_sf"/>
</dbReference>
<accession>A0ABU9GK76</accession>
<feature type="domain" description="CN hydrolase" evidence="10">
    <location>
        <begin position="228"/>
        <end position="464"/>
    </location>
</feature>
<evidence type="ECO:0000259" key="10">
    <source>
        <dbReference type="PROSITE" id="PS50263"/>
    </source>
</evidence>
<proteinExistence type="inferred from homology"/>
<evidence type="ECO:0000256" key="5">
    <source>
        <dbReference type="ARBA" id="ARBA00022692"/>
    </source>
</evidence>
<feature type="transmembrane region" description="Helical" evidence="9">
    <location>
        <begin position="66"/>
        <end position="83"/>
    </location>
</feature>
<feature type="transmembrane region" description="Helical" evidence="9">
    <location>
        <begin position="471"/>
        <end position="496"/>
    </location>
</feature>
<comment type="catalytic activity">
    <reaction evidence="9">
        <text>N-terminal S-1,2-diacyl-sn-glyceryl-L-cysteinyl-[lipoprotein] + a glycerophospholipid = N-acyl-S-1,2-diacyl-sn-glyceryl-L-cysteinyl-[lipoprotein] + a 2-acyl-sn-glycero-3-phospholipid + H(+)</text>
        <dbReference type="Rhea" id="RHEA:48228"/>
        <dbReference type="Rhea" id="RHEA-COMP:14681"/>
        <dbReference type="Rhea" id="RHEA-COMP:14684"/>
        <dbReference type="ChEBI" id="CHEBI:15378"/>
        <dbReference type="ChEBI" id="CHEBI:136912"/>
        <dbReference type="ChEBI" id="CHEBI:140656"/>
        <dbReference type="ChEBI" id="CHEBI:140657"/>
        <dbReference type="ChEBI" id="CHEBI:140660"/>
        <dbReference type="EC" id="2.3.1.269"/>
    </reaction>
</comment>
<gene>
    <name evidence="9 11" type="primary">lnt</name>
    <name evidence="11" type="ORF">V6243_16950</name>
</gene>
<feature type="transmembrane region" description="Helical" evidence="9">
    <location>
        <begin position="126"/>
        <end position="146"/>
    </location>
</feature>
<dbReference type="InterPro" id="IPR004563">
    <property type="entry name" value="Apolipo_AcylTrfase"/>
</dbReference>
<dbReference type="NCBIfam" id="TIGR00546">
    <property type="entry name" value="lnt"/>
    <property type="match status" value="1"/>
</dbReference>
<evidence type="ECO:0000256" key="6">
    <source>
        <dbReference type="ARBA" id="ARBA00022989"/>
    </source>
</evidence>
<dbReference type="PROSITE" id="PS50263">
    <property type="entry name" value="CN_HYDROLASE"/>
    <property type="match status" value="1"/>
</dbReference>